<dbReference type="HAMAP" id="MF_01454">
    <property type="entry name" value="GTPase_Obg"/>
    <property type="match status" value="1"/>
</dbReference>
<dbReference type="InterPro" id="IPR006169">
    <property type="entry name" value="GTP1_OBG_dom"/>
</dbReference>
<feature type="domain" description="Obg" evidence="10">
    <location>
        <begin position="1"/>
        <end position="159"/>
    </location>
</feature>
<dbReference type="PANTHER" id="PTHR11702">
    <property type="entry name" value="DEVELOPMENTALLY REGULATED GTP-BINDING PROTEIN-RELATED"/>
    <property type="match status" value="1"/>
</dbReference>
<dbReference type="EC" id="3.6.5.-" evidence="8"/>
<comment type="cofactor">
    <cofactor evidence="8">
        <name>Mg(2+)</name>
        <dbReference type="ChEBI" id="CHEBI:18420"/>
    </cofactor>
</comment>
<dbReference type="InterPro" id="IPR006074">
    <property type="entry name" value="GTP1-OBG_CS"/>
</dbReference>
<dbReference type="FunFam" id="2.70.210.12:FF:000001">
    <property type="entry name" value="GTPase Obg"/>
    <property type="match status" value="1"/>
</dbReference>
<protein>
    <recommendedName>
        <fullName evidence="8">GTPase Obg</fullName>
        <ecNumber evidence="8">3.6.5.-</ecNumber>
    </recommendedName>
    <alternativeName>
        <fullName evidence="8">GTP-binding protein Obg</fullName>
    </alternativeName>
</protein>
<dbReference type="AlphaFoldDB" id="A0A1G6A9E7"/>
<name>A0A1G6A9E7_9HYPH</name>
<dbReference type="NCBIfam" id="NF008956">
    <property type="entry name" value="PRK12299.1"/>
    <property type="match status" value="1"/>
</dbReference>
<dbReference type="STRING" id="665467.SAMN02982931_00325"/>
<dbReference type="PROSITE" id="PS00905">
    <property type="entry name" value="GTP1_OBG"/>
    <property type="match status" value="1"/>
</dbReference>
<dbReference type="InterPro" id="IPR045086">
    <property type="entry name" value="OBG_GTPase"/>
</dbReference>
<comment type="function">
    <text evidence="8">An essential GTPase which binds GTP, GDP and possibly (p)ppGpp with moderate affinity, with high nucleotide exchange rates and a fairly low GTP hydrolysis rate. Plays a role in control of the cell cycle, stress response, ribosome biogenesis and in those bacteria that undergo differentiation, in morphogenesis control.</text>
</comment>
<evidence type="ECO:0000256" key="6">
    <source>
        <dbReference type="ARBA" id="ARBA00022842"/>
    </source>
</evidence>
<evidence type="ECO:0000259" key="9">
    <source>
        <dbReference type="PROSITE" id="PS51710"/>
    </source>
</evidence>
<dbReference type="Pfam" id="PF01926">
    <property type="entry name" value="MMR_HSR1"/>
    <property type="match status" value="1"/>
</dbReference>
<dbReference type="Pfam" id="PF01018">
    <property type="entry name" value="GTP1_OBG"/>
    <property type="match status" value="1"/>
</dbReference>
<evidence type="ECO:0000256" key="2">
    <source>
        <dbReference type="ARBA" id="ARBA00022490"/>
    </source>
</evidence>
<dbReference type="InterPro" id="IPR036726">
    <property type="entry name" value="GTP1_OBG_dom_sf"/>
</dbReference>
<dbReference type="InterPro" id="IPR014100">
    <property type="entry name" value="GTP-bd_Obg/CgtA"/>
</dbReference>
<keyword evidence="4 8" id="KW-0547">Nucleotide-binding</keyword>
<evidence type="ECO:0000256" key="4">
    <source>
        <dbReference type="ARBA" id="ARBA00022741"/>
    </source>
</evidence>
<evidence type="ECO:0000256" key="5">
    <source>
        <dbReference type="ARBA" id="ARBA00022801"/>
    </source>
</evidence>
<dbReference type="PANTHER" id="PTHR11702:SF31">
    <property type="entry name" value="MITOCHONDRIAL RIBOSOME-ASSOCIATED GTPASE 2"/>
    <property type="match status" value="1"/>
</dbReference>
<dbReference type="GO" id="GO:0003924">
    <property type="term" value="F:GTPase activity"/>
    <property type="evidence" value="ECO:0007669"/>
    <property type="project" value="UniProtKB-UniRule"/>
</dbReference>
<keyword evidence="3 8" id="KW-0479">Metal-binding</keyword>
<feature type="binding site" evidence="8">
    <location>
        <position position="193"/>
    </location>
    <ligand>
        <name>Mg(2+)</name>
        <dbReference type="ChEBI" id="CHEBI:18420"/>
    </ligand>
</feature>
<feature type="binding site" evidence="8">
    <location>
        <begin position="166"/>
        <end position="173"/>
    </location>
    <ligand>
        <name>GTP</name>
        <dbReference type="ChEBI" id="CHEBI:37565"/>
    </ligand>
</feature>
<feature type="binding site" evidence="8">
    <location>
        <begin position="278"/>
        <end position="281"/>
    </location>
    <ligand>
        <name>GTP</name>
        <dbReference type="ChEBI" id="CHEBI:37565"/>
    </ligand>
</feature>
<evidence type="ECO:0000313" key="11">
    <source>
        <dbReference type="EMBL" id="SDB04920.1"/>
    </source>
</evidence>
<keyword evidence="6 8" id="KW-0460">Magnesium</keyword>
<dbReference type="Gene3D" id="3.40.50.300">
    <property type="entry name" value="P-loop containing nucleotide triphosphate hydrolases"/>
    <property type="match status" value="1"/>
</dbReference>
<dbReference type="GO" id="GO:0000287">
    <property type="term" value="F:magnesium ion binding"/>
    <property type="evidence" value="ECO:0007669"/>
    <property type="project" value="InterPro"/>
</dbReference>
<comment type="subunit">
    <text evidence="8">Monomer.</text>
</comment>
<dbReference type="InterPro" id="IPR031167">
    <property type="entry name" value="G_OBG"/>
</dbReference>
<feature type="binding site" evidence="8">
    <location>
        <position position="173"/>
    </location>
    <ligand>
        <name>Mg(2+)</name>
        <dbReference type="ChEBI" id="CHEBI:18420"/>
    </ligand>
</feature>
<evidence type="ECO:0000256" key="1">
    <source>
        <dbReference type="ARBA" id="ARBA00007699"/>
    </source>
</evidence>
<evidence type="ECO:0000256" key="8">
    <source>
        <dbReference type="HAMAP-Rule" id="MF_01454"/>
    </source>
</evidence>
<dbReference type="InterPro" id="IPR027417">
    <property type="entry name" value="P-loop_NTPase"/>
</dbReference>
<evidence type="ECO:0000259" key="10">
    <source>
        <dbReference type="PROSITE" id="PS51883"/>
    </source>
</evidence>
<feature type="binding site" evidence="8">
    <location>
        <begin position="307"/>
        <end position="309"/>
    </location>
    <ligand>
        <name>GTP</name>
        <dbReference type="ChEBI" id="CHEBI:37565"/>
    </ligand>
</feature>
<dbReference type="Gene3D" id="2.70.210.12">
    <property type="entry name" value="GTP1/OBG domain"/>
    <property type="match status" value="1"/>
</dbReference>
<keyword evidence="5 8" id="KW-0378">Hydrolase</keyword>
<dbReference type="SUPFAM" id="SSF52540">
    <property type="entry name" value="P-loop containing nucleoside triphosphate hydrolases"/>
    <property type="match status" value="1"/>
</dbReference>
<dbReference type="NCBIfam" id="TIGR02729">
    <property type="entry name" value="Obg_CgtA"/>
    <property type="match status" value="1"/>
</dbReference>
<dbReference type="EMBL" id="FMXQ01000001">
    <property type="protein sequence ID" value="SDB04920.1"/>
    <property type="molecule type" value="Genomic_DNA"/>
</dbReference>
<comment type="subcellular location">
    <subcellularLocation>
        <location evidence="8">Cytoplasm</location>
    </subcellularLocation>
</comment>
<dbReference type="GO" id="GO:0005737">
    <property type="term" value="C:cytoplasm"/>
    <property type="evidence" value="ECO:0007669"/>
    <property type="project" value="UniProtKB-SubCell"/>
</dbReference>
<reference evidence="11 12" key="1">
    <citation type="submission" date="2016-10" db="EMBL/GenBank/DDBJ databases">
        <authorList>
            <person name="de Groot N.N."/>
        </authorList>
    </citation>
    <scope>NUCLEOTIDE SEQUENCE [LARGE SCALE GENOMIC DNA]</scope>
    <source>
        <strain evidence="11 12">ATCC 35022</strain>
    </source>
</reference>
<dbReference type="PROSITE" id="PS51710">
    <property type="entry name" value="G_OBG"/>
    <property type="match status" value="1"/>
</dbReference>
<accession>A0A1G6A9E7</accession>
<keyword evidence="12" id="KW-1185">Reference proteome</keyword>
<evidence type="ECO:0000313" key="12">
    <source>
        <dbReference type="Proteomes" id="UP000199071"/>
    </source>
</evidence>
<comment type="similarity">
    <text evidence="1 8">Belongs to the TRAFAC class OBG-HflX-like GTPase superfamily. OBG GTPase family.</text>
</comment>
<dbReference type="PIRSF" id="PIRSF002401">
    <property type="entry name" value="GTP_bd_Obg/CgtA"/>
    <property type="match status" value="1"/>
</dbReference>
<dbReference type="CDD" id="cd01898">
    <property type="entry name" value="Obg"/>
    <property type="match status" value="1"/>
</dbReference>
<organism evidence="11 12">
    <name type="scientific">Bauldia litoralis</name>
    <dbReference type="NCBI Taxonomy" id="665467"/>
    <lineage>
        <taxon>Bacteria</taxon>
        <taxon>Pseudomonadati</taxon>
        <taxon>Pseudomonadota</taxon>
        <taxon>Alphaproteobacteria</taxon>
        <taxon>Hyphomicrobiales</taxon>
        <taxon>Kaistiaceae</taxon>
        <taxon>Bauldia</taxon>
    </lineage>
</organism>
<dbReference type="InterPro" id="IPR006073">
    <property type="entry name" value="GTP-bd"/>
</dbReference>
<dbReference type="GO" id="GO:0042254">
    <property type="term" value="P:ribosome biogenesis"/>
    <property type="evidence" value="ECO:0007669"/>
    <property type="project" value="UniProtKB-UniRule"/>
</dbReference>
<dbReference type="NCBIfam" id="NF008955">
    <property type="entry name" value="PRK12297.1"/>
    <property type="match status" value="1"/>
</dbReference>
<evidence type="ECO:0000256" key="3">
    <source>
        <dbReference type="ARBA" id="ARBA00022723"/>
    </source>
</evidence>
<feature type="domain" description="OBG-type G" evidence="9">
    <location>
        <begin position="160"/>
        <end position="326"/>
    </location>
</feature>
<keyword evidence="2 8" id="KW-0963">Cytoplasm</keyword>
<dbReference type="Proteomes" id="UP000199071">
    <property type="component" value="Unassembled WGS sequence"/>
</dbReference>
<sequence>MKFLDQAKVYIRSGDGGAGAVSFRREKFIEFGGPNGGDGGRGGDVWAECVDGLNTLIDYRFQQHFKAAKGGHGMGKDRTGAGGEDAVLKVPVGTQIYDEDSETLLADLTEVGQRVLLAKGGNGGFGNTRFKSSTNRAPRRANPGAPGQEYWLWLRLKLIADAGLVGLPNAGKSTFLAAVSAAKPKIADYPFTTLHPNLGVVVGGHDFVLADIPGLIEGAHEGAGIGDRFLGHVERCGVLLHLVDGTQDDPAGAYRTVREELKAYGHGLAEKPEIVALSKVDALSDEERETAAAALAEAVGRKPSVVSAVSGEGVPEVLRLLGRQIGVTKTVDPNAIPAELDETWQP</sequence>
<dbReference type="PROSITE" id="PS51883">
    <property type="entry name" value="OBG"/>
    <property type="match status" value="1"/>
</dbReference>
<dbReference type="RefSeq" id="WP_090874464.1">
    <property type="nucleotide sequence ID" value="NZ_FMXQ01000001.1"/>
</dbReference>
<dbReference type="PRINTS" id="PR00326">
    <property type="entry name" value="GTP1OBG"/>
</dbReference>
<evidence type="ECO:0000256" key="7">
    <source>
        <dbReference type="ARBA" id="ARBA00023134"/>
    </source>
</evidence>
<dbReference type="OrthoDB" id="9807318at2"/>
<dbReference type="GO" id="GO:0005525">
    <property type="term" value="F:GTP binding"/>
    <property type="evidence" value="ECO:0007669"/>
    <property type="project" value="UniProtKB-UniRule"/>
</dbReference>
<gene>
    <name evidence="8" type="primary">obg</name>
    <name evidence="11" type="ORF">SAMN02982931_00325</name>
</gene>
<keyword evidence="7 8" id="KW-0342">GTP-binding</keyword>
<feature type="binding site" evidence="8">
    <location>
        <begin position="191"/>
        <end position="195"/>
    </location>
    <ligand>
        <name>GTP</name>
        <dbReference type="ChEBI" id="CHEBI:37565"/>
    </ligand>
</feature>
<feature type="binding site" evidence="8">
    <location>
        <begin position="211"/>
        <end position="214"/>
    </location>
    <ligand>
        <name>GTP</name>
        <dbReference type="ChEBI" id="CHEBI:37565"/>
    </ligand>
</feature>
<dbReference type="SUPFAM" id="SSF82051">
    <property type="entry name" value="Obg GTP-binding protein N-terminal domain"/>
    <property type="match status" value="1"/>
</dbReference>
<proteinExistence type="inferred from homology"/>
<dbReference type="GO" id="GO:0043022">
    <property type="term" value="F:ribosome binding"/>
    <property type="evidence" value="ECO:0007669"/>
    <property type="project" value="UniProtKB-ARBA"/>
</dbReference>